<evidence type="ECO:0000256" key="3">
    <source>
        <dbReference type="ARBA" id="ARBA00023002"/>
    </source>
</evidence>
<dbReference type="GO" id="GO:0016491">
    <property type="term" value="F:oxidoreductase activity"/>
    <property type="evidence" value="ECO:0007669"/>
    <property type="project" value="UniProtKB-KW"/>
</dbReference>
<evidence type="ECO:0008006" key="6">
    <source>
        <dbReference type="Google" id="ProtNLM"/>
    </source>
</evidence>
<dbReference type="AlphaFoldDB" id="A0A1F5LN99"/>
<evidence type="ECO:0000256" key="2">
    <source>
        <dbReference type="ARBA" id="ARBA00022857"/>
    </source>
</evidence>
<dbReference type="STRING" id="1835702.A0A1F5LN99"/>
<dbReference type="OrthoDB" id="191139at2759"/>
<dbReference type="InterPro" id="IPR036291">
    <property type="entry name" value="NAD(P)-bd_dom_sf"/>
</dbReference>
<reference evidence="4 5" key="1">
    <citation type="journal article" date="2016" name="Sci. Rep.">
        <title>Penicillium arizonense, a new, genome sequenced fungal species, reveals a high chemical diversity in secreted metabolites.</title>
        <authorList>
            <person name="Grijseels S."/>
            <person name="Nielsen J.C."/>
            <person name="Randelovic M."/>
            <person name="Nielsen J."/>
            <person name="Nielsen K.F."/>
            <person name="Workman M."/>
            <person name="Frisvad J.C."/>
        </authorList>
    </citation>
    <scope>NUCLEOTIDE SEQUENCE [LARGE SCALE GENOMIC DNA]</scope>
    <source>
        <strain evidence="4 5">CBS 141311</strain>
    </source>
</reference>
<keyword evidence="3" id="KW-0560">Oxidoreductase</keyword>
<dbReference type="InterPro" id="IPR002347">
    <property type="entry name" value="SDR_fam"/>
</dbReference>
<dbReference type="PANTHER" id="PTHR24320:SF152">
    <property type="entry name" value="SHORT-CHAIN DEHYDROGENASE_REDUCTASE FAMILY PROTEIN"/>
    <property type="match status" value="1"/>
</dbReference>
<sequence>MSESHRFSDQTHGVGVAAMFPDQVKQKTFLLAGLKKGDLAATTADALAYGGAGKIIFIGLSQRELQPVIDHLNRKHRNVKMLFVPTDTASLSSVRDAANTIKKMGVSIDGFVGFPTVMAVPWELTEDGNESHFQQNYLAYFLLIRLLLDCMSPTSRVVLVTASLRTEASAPTWEDVGFAGGETYHCLDGFAQSMLANIQFVKSLAKIGKDRSISAFSANPGNTKANVQTYVAWEEISSWLQRRKEAGEDLPILLQQAPKSLAQGSATVLRGLLDPDLEESSGAFLDHCQAVTLPYLDFPAGEESAEALWRRSQELVEAFLG</sequence>
<comment type="caution">
    <text evidence="4">The sequence shown here is derived from an EMBL/GenBank/DDBJ whole genome shotgun (WGS) entry which is preliminary data.</text>
</comment>
<dbReference type="Proteomes" id="UP000177622">
    <property type="component" value="Unassembled WGS sequence"/>
</dbReference>
<dbReference type="GeneID" id="34575113"/>
<protein>
    <recommendedName>
        <fullName evidence="6">Ketoreductase (KR) domain-containing protein</fullName>
    </recommendedName>
</protein>
<keyword evidence="5" id="KW-1185">Reference proteome</keyword>
<dbReference type="SUPFAM" id="SSF51735">
    <property type="entry name" value="NAD(P)-binding Rossmann-fold domains"/>
    <property type="match status" value="1"/>
</dbReference>
<name>A0A1F5LN99_PENAI</name>
<evidence type="ECO:0000256" key="1">
    <source>
        <dbReference type="ARBA" id="ARBA00006484"/>
    </source>
</evidence>
<keyword evidence="2" id="KW-0521">NADP</keyword>
<proteinExistence type="inferred from homology"/>
<gene>
    <name evidence="4" type="ORF">PENARI_c006G06120</name>
</gene>
<dbReference type="Gene3D" id="3.40.50.720">
    <property type="entry name" value="NAD(P)-binding Rossmann-like Domain"/>
    <property type="match status" value="1"/>
</dbReference>
<dbReference type="EMBL" id="LXJU01000006">
    <property type="protein sequence ID" value="OGE54566.1"/>
    <property type="molecule type" value="Genomic_DNA"/>
</dbReference>
<evidence type="ECO:0000313" key="4">
    <source>
        <dbReference type="EMBL" id="OGE54566.1"/>
    </source>
</evidence>
<organism evidence="4 5">
    <name type="scientific">Penicillium arizonense</name>
    <dbReference type="NCBI Taxonomy" id="1835702"/>
    <lineage>
        <taxon>Eukaryota</taxon>
        <taxon>Fungi</taxon>
        <taxon>Dikarya</taxon>
        <taxon>Ascomycota</taxon>
        <taxon>Pezizomycotina</taxon>
        <taxon>Eurotiomycetes</taxon>
        <taxon>Eurotiomycetidae</taxon>
        <taxon>Eurotiales</taxon>
        <taxon>Aspergillaceae</taxon>
        <taxon>Penicillium</taxon>
    </lineage>
</organism>
<comment type="similarity">
    <text evidence="1">Belongs to the short-chain dehydrogenases/reductases (SDR) family.</text>
</comment>
<dbReference type="Pfam" id="PF00106">
    <property type="entry name" value="adh_short"/>
    <property type="match status" value="1"/>
</dbReference>
<accession>A0A1F5LN99</accession>
<evidence type="ECO:0000313" key="5">
    <source>
        <dbReference type="Proteomes" id="UP000177622"/>
    </source>
</evidence>
<dbReference type="RefSeq" id="XP_022490000.1">
    <property type="nucleotide sequence ID" value="XM_022630379.1"/>
</dbReference>
<dbReference type="PANTHER" id="PTHR24320">
    <property type="entry name" value="RETINOL DEHYDROGENASE"/>
    <property type="match status" value="1"/>
</dbReference>